<reference evidence="1" key="1">
    <citation type="submission" date="2021-06" db="EMBL/GenBank/DDBJ databases">
        <authorList>
            <person name="Hodson N. C."/>
            <person name="Mongue J. A."/>
            <person name="Jaron S. K."/>
        </authorList>
    </citation>
    <scope>NUCLEOTIDE SEQUENCE</scope>
</reference>
<dbReference type="Proteomes" id="UP000708208">
    <property type="component" value="Unassembled WGS sequence"/>
</dbReference>
<dbReference type="AlphaFoldDB" id="A0A8J2KWJ6"/>
<proteinExistence type="predicted"/>
<organism evidence="1 2">
    <name type="scientific">Allacma fusca</name>
    <dbReference type="NCBI Taxonomy" id="39272"/>
    <lineage>
        <taxon>Eukaryota</taxon>
        <taxon>Metazoa</taxon>
        <taxon>Ecdysozoa</taxon>
        <taxon>Arthropoda</taxon>
        <taxon>Hexapoda</taxon>
        <taxon>Collembola</taxon>
        <taxon>Symphypleona</taxon>
        <taxon>Sminthuridae</taxon>
        <taxon>Allacma</taxon>
    </lineage>
</organism>
<dbReference type="NCBIfam" id="TIGR01664">
    <property type="entry name" value="DNA-3'-Pase"/>
    <property type="match status" value="1"/>
</dbReference>
<dbReference type="PANTHER" id="PTHR12083:SF9">
    <property type="entry name" value="BIFUNCTIONAL POLYNUCLEOTIDE PHOSPHATASE_KINASE"/>
    <property type="match status" value="1"/>
</dbReference>
<evidence type="ECO:0000313" key="1">
    <source>
        <dbReference type="EMBL" id="CAG7733061.1"/>
    </source>
</evidence>
<sequence length="554" mass="62144">MQDMLIFVRFKDFCVKTYSYTNCDGLNDLTNSTECTRTSARSSTSLFQQPGPSIRLNENVDLCTSKFGKNQLEIIPNFESRVAIVKQLGPNDSSVNGAVIGQGGYTVAKDGDVIEILSDTDEFNYRLVYEEKSGEKINSVSSQASYNQDDTNPKPVKIPKMFMSRTARLAEFKKDNLLPRGTWESVENGKVIVYASTDTLHEAKRTIYAFDMDGTIITTKSGKVFPKDDNDWKFLYDSTVSKLQRASEDSASKLVIVTNQAGLANGSTQEPSFKKKIETIIRQIGIPILVFVLPGKNEYRKPLPNIWNLLISKYNGGVEADVATSLYCGDAAGRKKDHSKVDRLFALNIGLKFCTPEEYFLGQKPLPFTMPLFESWKLTDPKNTVNNNHIAFNHKQEMIIMVGYPGSGKSEFVKSVLLPKAYVHINRDTLKTAAKCRSVAESALESGMSVVIDNTNPTPKDREDYMKLARKHGIPCRCFVLKVDHSHALHNNKFRDLTTSGHAKVPEVAFNTFKSKFQEPTESEGFAEILEVNFVPSFTNEHQKALYSLYLLEK</sequence>
<evidence type="ECO:0008006" key="3">
    <source>
        <dbReference type="Google" id="ProtNLM"/>
    </source>
</evidence>
<dbReference type="InterPro" id="IPR006549">
    <property type="entry name" value="HAD-SF_hydro_IIIA"/>
</dbReference>
<protein>
    <recommendedName>
        <fullName evidence="3">Bifunctional polynucleotide phosphatase/kinase</fullName>
    </recommendedName>
</protein>
<dbReference type="OrthoDB" id="19045at2759"/>
<dbReference type="NCBIfam" id="TIGR01662">
    <property type="entry name" value="HAD-SF-IIIA"/>
    <property type="match status" value="1"/>
</dbReference>
<dbReference type="Pfam" id="PF13671">
    <property type="entry name" value="AAA_33"/>
    <property type="match status" value="1"/>
</dbReference>
<dbReference type="GO" id="GO:0046403">
    <property type="term" value="F:polynucleotide 3'-phosphatase activity"/>
    <property type="evidence" value="ECO:0007669"/>
    <property type="project" value="TreeGrafter"/>
</dbReference>
<name>A0A8J2KWJ6_9HEXA</name>
<dbReference type="InterPro" id="IPR013954">
    <property type="entry name" value="PNK3P"/>
</dbReference>
<dbReference type="GO" id="GO:0003690">
    <property type="term" value="F:double-stranded DNA binding"/>
    <property type="evidence" value="ECO:0007669"/>
    <property type="project" value="TreeGrafter"/>
</dbReference>
<dbReference type="GO" id="GO:0046404">
    <property type="term" value="F:ATP-dependent polydeoxyribonucleotide 5'-hydroxyl-kinase activity"/>
    <property type="evidence" value="ECO:0007669"/>
    <property type="project" value="TreeGrafter"/>
</dbReference>
<dbReference type="GO" id="GO:0006281">
    <property type="term" value="P:DNA repair"/>
    <property type="evidence" value="ECO:0007669"/>
    <property type="project" value="TreeGrafter"/>
</dbReference>
<dbReference type="InterPro" id="IPR006551">
    <property type="entry name" value="Polynucleotide_phosphatase"/>
</dbReference>
<comment type="caution">
    <text evidence="1">The sequence shown here is derived from an EMBL/GenBank/DDBJ whole genome shotgun (WGS) entry which is preliminary data.</text>
</comment>
<dbReference type="PANTHER" id="PTHR12083">
    <property type="entry name" value="BIFUNCTIONAL POLYNUCLEOTIDE PHOSPHATASE/KINASE"/>
    <property type="match status" value="1"/>
</dbReference>
<evidence type="ECO:0000313" key="2">
    <source>
        <dbReference type="Proteomes" id="UP000708208"/>
    </source>
</evidence>
<accession>A0A8J2KWJ6</accession>
<keyword evidence="2" id="KW-1185">Reference proteome</keyword>
<dbReference type="FunFam" id="3.40.50.300:FF:000737">
    <property type="entry name" value="Bifunctional polynucleotide phosphatase/kinase"/>
    <property type="match status" value="1"/>
</dbReference>
<dbReference type="EMBL" id="CAJVCH010242248">
    <property type="protein sequence ID" value="CAG7733061.1"/>
    <property type="molecule type" value="Genomic_DNA"/>
</dbReference>
<dbReference type="CDD" id="cd01625">
    <property type="entry name" value="HAD_PNP"/>
    <property type="match status" value="1"/>
</dbReference>
<dbReference type="Pfam" id="PF08645">
    <property type="entry name" value="PNK3P"/>
    <property type="match status" value="1"/>
</dbReference>
<gene>
    <name evidence="1" type="ORF">AFUS01_LOCUS21531</name>
</gene>